<comment type="subcellular location">
    <subcellularLocation>
        <location evidence="1">Nucleus</location>
    </subcellularLocation>
</comment>
<protein>
    <recommendedName>
        <fullName evidence="3">BESS domain-containing protein</fullName>
    </recommendedName>
</protein>
<dbReference type="GO" id="GO:0005634">
    <property type="term" value="C:nucleus"/>
    <property type="evidence" value="ECO:0007669"/>
    <property type="project" value="UniProtKB-SubCell"/>
</dbReference>
<dbReference type="EMBL" id="JAWQEG010002108">
    <property type="protein sequence ID" value="KAK3874336.1"/>
    <property type="molecule type" value="Genomic_DNA"/>
</dbReference>
<dbReference type="Proteomes" id="UP001286313">
    <property type="component" value="Unassembled WGS sequence"/>
</dbReference>
<evidence type="ECO:0000256" key="1">
    <source>
        <dbReference type="PROSITE-ProRule" id="PRU00371"/>
    </source>
</evidence>
<comment type="caution">
    <text evidence="4">The sequence shown here is derived from an EMBL/GenBank/DDBJ whole genome shotgun (WGS) entry which is preliminary data.</text>
</comment>
<keyword evidence="1" id="KW-0539">Nucleus</keyword>
<dbReference type="InterPro" id="IPR004210">
    <property type="entry name" value="BESS_motif"/>
</dbReference>
<dbReference type="AlphaFoldDB" id="A0AAE1FII7"/>
<name>A0AAE1FII7_PETCI</name>
<evidence type="ECO:0000313" key="5">
    <source>
        <dbReference type="Proteomes" id="UP001286313"/>
    </source>
</evidence>
<evidence type="ECO:0000259" key="3">
    <source>
        <dbReference type="PROSITE" id="PS51031"/>
    </source>
</evidence>
<dbReference type="GO" id="GO:0003677">
    <property type="term" value="F:DNA binding"/>
    <property type="evidence" value="ECO:0007669"/>
    <property type="project" value="InterPro"/>
</dbReference>
<feature type="region of interest" description="Disordered" evidence="2">
    <location>
        <begin position="42"/>
        <end position="94"/>
    </location>
</feature>
<gene>
    <name evidence="4" type="ORF">Pcinc_020723</name>
</gene>
<reference evidence="4" key="1">
    <citation type="submission" date="2023-10" db="EMBL/GenBank/DDBJ databases">
        <title>Genome assemblies of two species of porcelain crab, Petrolisthes cinctipes and Petrolisthes manimaculis (Anomura: Porcellanidae).</title>
        <authorList>
            <person name="Angst P."/>
        </authorList>
    </citation>
    <scope>NUCLEOTIDE SEQUENCE</scope>
    <source>
        <strain evidence="4">PB745_01</strain>
        <tissue evidence="4">Gill</tissue>
    </source>
</reference>
<evidence type="ECO:0000256" key="2">
    <source>
        <dbReference type="SAM" id="MobiDB-lite"/>
    </source>
</evidence>
<feature type="domain" description="BESS" evidence="3">
    <location>
        <begin position="115"/>
        <end position="154"/>
    </location>
</feature>
<sequence length="156" mass="18650">MKKKWRNIRDRYIKFVNQGDSAAKKKKYIYADALSFLQQTLKKRKTTGNIEEDTEEENRQERERSEEEDNDESLATSVRSKFPRVMYRRHSKPNLTPFQNELLKKLADISKQEEEDPDKSSLVSLLPHYKQLNDDEKIDFKLMTLQFFQDKRKGNS</sequence>
<dbReference type="PROSITE" id="PS51031">
    <property type="entry name" value="BESS"/>
    <property type="match status" value="1"/>
</dbReference>
<accession>A0AAE1FII7</accession>
<keyword evidence="5" id="KW-1185">Reference proteome</keyword>
<organism evidence="4 5">
    <name type="scientific">Petrolisthes cinctipes</name>
    <name type="common">Flat porcelain crab</name>
    <dbReference type="NCBI Taxonomy" id="88211"/>
    <lineage>
        <taxon>Eukaryota</taxon>
        <taxon>Metazoa</taxon>
        <taxon>Ecdysozoa</taxon>
        <taxon>Arthropoda</taxon>
        <taxon>Crustacea</taxon>
        <taxon>Multicrustacea</taxon>
        <taxon>Malacostraca</taxon>
        <taxon>Eumalacostraca</taxon>
        <taxon>Eucarida</taxon>
        <taxon>Decapoda</taxon>
        <taxon>Pleocyemata</taxon>
        <taxon>Anomura</taxon>
        <taxon>Galatheoidea</taxon>
        <taxon>Porcellanidae</taxon>
        <taxon>Petrolisthes</taxon>
    </lineage>
</organism>
<proteinExistence type="predicted"/>
<evidence type="ECO:0000313" key="4">
    <source>
        <dbReference type="EMBL" id="KAK3874336.1"/>
    </source>
</evidence>